<dbReference type="Proteomes" id="UP001163603">
    <property type="component" value="Chromosome 1"/>
</dbReference>
<name>A0ACC0ZHZ2_9ROSI</name>
<keyword evidence="2" id="KW-1185">Reference proteome</keyword>
<proteinExistence type="predicted"/>
<evidence type="ECO:0000313" key="2">
    <source>
        <dbReference type="Proteomes" id="UP001163603"/>
    </source>
</evidence>
<dbReference type="EMBL" id="CM047736">
    <property type="protein sequence ID" value="KAJ0052855.1"/>
    <property type="molecule type" value="Genomic_DNA"/>
</dbReference>
<organism evidence="1 2">
    <name type="scientific">Pistacia integerrima</name>
    <dbReference type="NCBI Taxonomy" id="434235"/>
    <lineage>
        <taxon>Eukaryota</taxon>
        <taxon>Viridiplantae</taxon>
        <taxon>Streptophyta</taxon>
        <taxon>Embryophyta</taxon>
        <taxon>Tracheophyta</taxon>
        <taxon>Spermatophyta</taxon>
        <taxon>Magnoliopsida</taxon>
        <taxon>eudicotyledons</taxon>
        <taxon>Gunneridae</taxon>
        <taxon>Pentapetalae</taxon>
        <taxon>rosids</taxon>
        <taxon>malvids</taxon>
        <taxon>Sapindales</taxon>
        <taxon>Anacardiaceae</taxon>
        <taxon>Pistacia</taxon>
    </lineage>
</organism>
<accession>A0ACC0ZHZ2</accession>
<reference evidence="2" key="1">
    <citation type="journal article" date="2023" name="G3 (Bethesda)">
        <title>Genome assembly and association tests identify interacting loci associated with vigor, precocity, and sex in interspecific pistachio rootstocks.</title>
        <authorList>
            <person name="Palmer W."/>
            <person name="Jacygrad E."/>
            <person name="Sagayaradj S."/>
            <person name="Cavanaugh K."/>
            <person name="Han R."/>
            <person name="Bertier L."/>
            <person name="Beede B."/>
            <person name="Kafkas S."/>
            <person name="Golino D."/>
            <person name="Preece J."/>
            <person name="Michelmore R."/>
        </authorList>
    </citation>
    <scope>NUCLEOTIDE SEQUENCE [LARGE SCALE GENOMIC DNA]</scope>
</reference>
<comment type="caution">
    <text evidence="1">The sequence shown here is derived from an EMBL/GenBank/DDBJ whole genome shotgun (WGS) entry which is preliminary data.</text>
</comment>
<protein>
    <submittedName>
        <fullName evidence="1">Uncharacterized protein</fullName>
    </submittedName>
</protein>
<gene>
    <name evidence="1" type="ORF">Pint_01513</name>
</gene>
<evidence type="ECO:0000313" key="1">
    <source>
        <dbReference type="EMBL" id="KAJ0052855.1"/>
    </source>
</evidence>
<sequence>MSTKISSNHMRSILQTSEDNEYCSYQVWTAKSFVNEPLPPKYLGKVVIKPPREYRSLAVK</sequence>